<dbReference type="InterPro" id="IPR012851">
    <property type="entry name" value="Spore_coat_CotF-like"/>
</dbReference>
<dbReference type="RefSeq" id="WP_057981671.1">
    <property type="nucleotide sequence ID" value="NZ_LDJR01000011.1"/>
</dbReference>
<proteinExistence type="inferred from homology"/>
<evidence type="ECO:0000256" key="2">
    <source>
        <dbReference type="ARBA" id="ARBA00024325"/>
    </source>
</evidence>
<comment type="caution">
    <text evidence="4">The sequence shown here is derived from an EMBL/GenBank/DDBJ whole genome shotgun (WGS) entry which is preliminary data.</text>
</comment>
<evidence type="ECO:0000256" key="3">
    <source>
        <dbReference type="ARBA" id="ARBA00024344"/>
    </source>
</evidence>
<comment type="subcellular location">
    <subcellularLocation>
        <location evidence="2">Spore coat</location>
    </subcellularLocation>
</comment>
<evidence type="ECO:0000313" key="5">
    <source>
        <dbReference type="Proteomes" id="UP000077881"/>
    </source>
</evidence>
<evidence type="ECO:0000313" key="4">
    <source>
        <dbReference type="EMBL" id="OAK75577.1"/>
    </source>
</evidence>
<reference evidence="4 5" key="1">
    <citation type="submission" date="2015-05" db="EMBL/GenBank/DDBJ databases">
        <title>Comparison of genome.</title>
        <authorList>
            <person name="Zheng Z."/>
            <person name="Sun M."/>
        </authorList>
    </citation>
    <scope>NUCLEOTIDE SEQUENCE [LARGE SCALE GENOMIC DNA]</scope>
    <source>
        <strain evidence="4 5">G25-74</strain>
    </source>
</reference>
<dbReference type="GO" id="GO:0030435">
    <property type="term" value="P:sporulation resulting in formation of a cellular spore"/>
    <property type="evidence" value="ECO:0007669"/>
    <property type="project" value="UniProtKB-KW"/>
</dbReference>
<keyword evidence="5" id="KW-1185">Reference proteome</keyword>
<dbReference type="PATRIC" id="fig|217031.6.peg.539"/>
<dbReference type="Pfam" id="PF07875">
    <property type="entry name" value="Coat_F"/>
    <property type="match status" value="1"/>
</dbReference>
<dbReference type="PANTHER" id="PTHR39183">
    <property type="entry name" value="SPORE COAT PROTEIN F-LIKE PROTEIN YHCQ"/>
    <property type="match status" value="1"/>
</dbReference>
<organism evidence="4 5">
    <name type="scientific">Lederbergia galactosidilytica</name>
    <dbReference type="NCBI Taxonomy" id="217031"/>
    <lineage>
        <taxon>Bacteria</taxon>
        <taxon>Bacillati</taxon>
        <taxon>Bacillota</taxon>
        <taxon>Bacilli</taxon>
        <taxon>Bacillales</taxon>
        <taxon>Bacillaceae</taxon>
        <taxon>Lederbergia</taxon>
    </lineage>
</organism>
<dbReference type="Gene3D" id="1.20.1260.10">
    <property type="match status" value="1"/>
</dbReference>
<dbReference type="EMBL" id="LDJR01000011">
    <property type="protein sequence ID" value="OAK75577.1"/>
    <property type="molecule type" value="Genomic_DNA"/>
</dbReference>
<dbReference type="PANTHER" id="PTHR39183:SF1">
    <property type="entry name" value="SPORE COAT PROTEIN F-LIKE PROTEIN YHCQ"/>
    <property type="match status" value="1"/>
</dbReference>
<name>A0A178A5V8_9BACI</name>
<gene>
    <name evidence="4" type="ORF">ABB05_02475</name>
</gene>
<accession>A0A178A5V8</accession>
<dbReference type="OrthoDB" id="2577233at2"/>
<keyword evidence="1" id="KW-0749">Sporulation</keyword>
<dbReference type="InterPro" id="IPR012347">
    <property type="entry name" value="Ferritin-like"/>
</dbReference>
<protein>
    <submittedName>
        <fullName evidence="4">Spore gernimation protein GerQ</fullName>
    </submittedName>
</protein>
<dbReference type="Proteomes" id="UP000077881">
    <property type="component" value="Unassembled WGS sequence"/>
</dbReference>
<sequence>MEFQQPQNHQNVETGVVPPQMNHGGHEMFDVHEVLSGAINTMNTYTMLSEHVQDPELRDILQRQKQFMADEYNITLECFKTGQDPAKPTQSYKMKQGNDFTYGMQPTGQPQKPMQSATELNDETIALSMLNAVKSVAPVKTSAAMEATNPVVRRVLADSLPNCIEMAYEISLYQNKHGYYQVPQLSQQDMQQMQNGYAPAPVQPQMPGSNPAH</sequence>
<evidence type="ECO:0000256" key="1">
    <source>
        <dbReference type="ARBA" id="ARBA00022969"/>
    </source>
</evidence>
<comment type="similarity">
    <text evidence="3">Belongs to the CotF family.</text>
</comment>
<dbReference type="AlphaFoldDB" id="A0A178A5V8"/>
<dbReference type="STRING" id="217031.ABB05_02475"/>